<feature type="compositionally biased region" description="Low complexity" evidence="1">
    <location>
        <begin position="496"/>
        <end position="512"/>
    </location>
</feature>
<evidence type="ECO:0000313" key="3">
    <source>
        <dbReference type="EMBL" id="KXZ48488.1"/>
    </source>
</evidence>
<gene>
    <name evidence="3" type="ORF">GPECTOR_27g658</name>
</gene>
<dbReference type="SUPFAM" id="SSF55797">
    <property type="entry name" value="PR-1-like"/>
    <property type="match status" value="1"/>
</dbReference>
<dbReference type="Gene3D" id="3.40.33.10">
    <property type="entry name" value="CAP"/>
    <property type="match status" value="1"/>
</dbReference>
<dbReference type="SUPFAM" id="SSF50370">
    <property type="entry name" value="Ricin B-like lectins"/>
    <property type="match status" value="1"/>
</dbReference>
<name>A0A150GF92_GONPE</name>
<sequence length="1082" mass="112365">MPGTRAFELPVASGAGYVFCNRGDLRCRGELASSAVPATRFVLTADSQVQVFEAALCLNVWNDWGDRARTTVNLYYCNEMLGNSIWALNNTDSLTVSGFNNQTAITLFSRNMDGLSNGYIYWVGAGTATNLSYLPACPAAAAASSSGGGVGDVINGGGGGGRSCLWSPAVCSPGLMWLNGACVAFASHNGCASQPDGTPCLSYGGRGGRCRSGACAMPRTQPFTLTTAVDVPSGGEGYVECGNIPFLPFICIGTNIRSEATTFVLTPDSQLQVPSSRRCLDFVSGQLRLADGCPQPALGASSVFAVSGTSYTSASNVTLRANASDGSGWCLSWSGIGFMPSFVRAPSGYGASSGSGTVSCMWRPAICETGLALVDGILCAAGECQAGACALAGTRPFQLQMDAFGDSSGGLVVVACNATTRSCASVSSSASNVLQQQQQQLVRPATAFVYTPDRQIQVVVRSDGGGSSLLCLNVNASRTPTVLDLSDCRRMATAPSSSTSSTSSMSSSSGGSDAWRINPGDPASSARLYPSLAPMVLSNDLGRVRWGDASGVYWRGNLAPLAYDADCIVPAGSDYGGYYYYYDYVDDNNSDGSGGGVSAPLCSWRLPGLCEEQPGRVWHDGACVVLAETSGCASQPSGTPCLSRGGRPGQCQAGACALAGTRPFQLSVPIGLPSGGRRGYIACDEWTRLCSGSADPTYGVTLVLTPDGHIQMAETELCFNIYAYGSPWSVNLNGCESVDSNKVWELRDGGEVTAAAAGNVGGGVGAAAGGVVTVFSAFNGGGVLAWTGEGGPLAYRLLAAGGSNGSSSGSGGCAGGSGGTAGDAGSCLWRSAGICGPVGKAWSNGRCVDTSADAVIACTNAVRENPDLLRDAPCFGSVEAEIKNPPRKPLQVNAALTRAASDHNSLMILNQNYSHWFPGELRLQYRVLAAGYPRAAVAENVAKGFTSARDVVTFWLCSPDHRWNMFDCSFKDIGVASGSLYYTQVIACTNAVRENPDLLRDAPCFGSVEAEIKNPPRKPLKVNAALTRAATDHNNLMIFNKKLAHAEIKNPPRKPLKVNAALTRAATDHNNLMIFNKKLAHV</sequence>
<dbReference type="AlphaFoldDB" id="A0A150GF92"/>
<organism evidence="3 4">
    <name type="scientific">Gonium pectorale</name>
    <name type="common">Green alga</name>
    <dbReference type="NCBI Taxonomy" id="33097"/>
    <lineage>
        <taxon>Eukaryota</taxon>
        <taxon>Viridiplantae</taxon>
        <taxon>Chlorophyta</taxon>
        <taxon>core chlorophytes</taxon>
        <taxon>Chlorophyceae</taxon>
        <taxon>CS clade</taxon>
        <taxon>Chlamydomonadales</taxon>
        <taxon>Volvocaceae</taxon>
        <taxon>Gonium</taxon>
    </lineage>
</organism>
<proteinExistence type="predicted"/>
<reference evidence="4" key="1">
    <citation type="journal article" date="2016" name="Nat. Commun.">
        <title>The Gonium pectorale genome demonstrates co-option of cell cycle regulation during the evolution of multicellularity.</title>
        <authorList>
            <person name="Hanschen E.R."/>
            <person name="Marriage T.N."/>
            <person name="Ferris P.J."/>
            <person name="Hamaji T."/>
            <person name="Toyoda A."/>
            <person name="Fujiyama A."/>
            <person name="Neme R."/>
            <person name="Noguchi H."/>
            <person name="Minakuchi Y."/>
            <person name="Suzuki M."/>
            <person name="Kawai-Toyooka H."/>
            <person name="Smith D.R."/>
            <person name="Sparks H."/>
            <person name="Anderson J."/>
            <person name="Bakaric R."/>
            <person name="Luria V."/>
            <person name="Karger A."/>
            <person name="Kirschner M.W."/>
            <person name="Durand P.M."/>
            <person name="Michod R.E."/>
            <person name="Nozaki H."/>
            <person name="Olson B.J."/>
        </authorList>
    </citation>
    <scope>NUCLEOTIDE SEQUENCE [LARGE SCALE GENOMIC DNA]</scope>
    <source>
        <strain evidence="4">NIES-2863</strain>
    </source>
</reference>
<dbReference type="PANTHER" id="PTHR31157:SF1">
    <property type="entry name" value="SCP DOMAIN-CONTAINING PROTEIN"/>
    <property type="match status" value="1"/>
</dbReference>
<dbReference type="OrthoDB" id="551454at2759"/>
<evidence type="ECO:0000256" key="1">
    <source>
        <dbReference type="SAM" id="MobiDB-lite"/>
    </source>
</evidence>
<feature type="domain" description="SCP" evidence="2">
    <location>
        <begin position="886"/>
        <end position="980"/>
    </location>
</feature>
<comment type="caution">
    <text evidence="3">The sequence shown here is derived from an EMBL/GenBank/DDBJ whole genome shotgun (WGS) entry which is preliminary data.</text>
</comment>
<accession>A0A150GF92</accession>
<keyword evidence="4" id="KW-1185">Reference proteome</keyword>
<dbReference type="InterPro" id="IPR014044">
    <property type="entry name" value="CAP_dom"/>
</dbReference>
<dbReference type="CDD" id="cd05379">
    <property type="entry name" value="CAP_bacterial"/>
    <property type="match status" value="1"/>
</dbReference>
<dbReference type="EMBL" id="LSYV01000028">
    <property type="protein sequence ID" value="KXZ48488.1"/>
    <property type="molecule type" value="Genomic_DNA"/>
</dbReference>
<dbReference type="PANTHER" id="PTHR31157">
    <property type="entry name" value="SCP DOMAIN-CONTAINING PROTEIN"/>
    <property type="match status" value="1"/>
</dbReference>
<dbReference type="InterPro" id="IPR035940">
    <property type="entry name" value="CAP_sf"/>
</dbReference>
<evidence type="ECO:0000259" key="2">
    <source>
        <dbReference type="Pfam" id="PF00188"/>
    </source>
</evidence>
<dbReference type="InterPro" id="IPR035992">
    <property type="entry name" value="Ricin_B-like_lectins"/>
</dbReference>
<evidence type="ECO:0000313" key="4">
    <source>
        <dbReference type="Proteomes" id="UP000075714"/>
    </source>
</evidence>
<feature type="region of interest" description="Disordered" evidence="1">
    <location>
        <begin position="492"/>
        <end position="517"/>
    </location>
</feature>
<protein>
    <recommendedName>
        <fullName evidence="2">SCP domain-containing protein</fullName>
    </recommendedName>
</protein>
<dbReference type="Proteomes" id="UP000075714">
    <property type="component" value="Unassembled WGS sequence"/>
</dbReference>
<dbReference type="Pfam" id="PF00188">
    <property type="entry name" value="CAP"/>
    <property type="match status" value="1"/>
</dbReference>